<dbReference type="Pfam" id="PF11871">
    <property type="entry name" value="DUF3391"/>
    <property type="match status" value="1"/>
</dbReference>
<dbReference type="EMBL" id="JAUOPB010000004">
    <property type="protein sequence ID" value="MDO6422246.1"/>
    <property type="molecule type" value="Genomic_DNA"/>
</dbReference>
<dbReference type="GO" id="GO:0008081">
    <property type="term" value="F:phosphoric diester hydrolase activity"/>
    <property type="evidence" value="ECO:0007669"/>
    <property type="project" value="UniProtKB-ARBA"/>
</dbReference>
<dbReference type="InterPro" id="IPR037522">
    <property type="entry name" value="HD_GYP_dom"/>
</dbReference>
<dbReference type="Pfam" id="PF13487">
    <property type="entry name" value="HD_5"/>
    <property type="match status" value="1"/>
</dbReference>
<dbReference type="PANTHER" id="PTHR43155">
    <property type="entry name" value="CYCLIC DI-GMP PHOSPHODIESTERASE PA4108-RELATED"/>
    <property type="match status" value="1"/>
</dbReference>
<dbReference type="InterPro" id="IPR003607">
    <property type="entry name" value="HD/PDEase_dom"/>
</dbReference>
<evidence type="ECO:0000259" key="1">
    <source>
        <dbReference type="PROSITE" id="PS51832"/>
    </source>
</evidence>
<dbReference type="PANTHER" id="PTHR43155:SF2">
    <property type="entry name" value="CYCLIC DI-GMP PHOSPHODIESTERASE PA4108"/>
    <property type="match status" value="1"/>
</dbReference>
<dbReference type="Proteomes" id="UP001169760">
    <property type="component" value="Unassembled WGS sequence"/>
</dbReference>
<gene>
    <name evidence="2" type="ORF">Q4521_07155</name>
</gene>
<protein>
    <submittedName>
        <fullName evidence="2">HD-GYP domain-containing protein</fullName>
    </submittedName>
</protein>
<dbReference type="CDD" id="cd00077">
    <property type="entry name" value="HDc"/>
    <property type="match status" value="1"/>
</dbReference>
<dbReference type="PROSITE" id="PS51832">
    <property type="entry name" value="HD_GYP"/>
    <property type="match status" value="1"/>
</dbReference>
<dbReference type="SMART" id="SM00471">
    <property type="entry name" value="HDc"/>
    <property type="match status" value="1"/>
</dbReference>
<sequence>MIKRIPINKVEVGMYVSSSTPGLKAAGLLEQGMIRRTETITKLRSNDIGELYIDTSKGKDSHFALPVLDHPINLEPTTSLTEERRKAEKVYGDATGLVGSILTNVKLGKAIDLGPVEELAYEINNSILRNPNALLCLSQIQDKDKYLLEHSINVGILIGVFARYLGYDRETVHQLVTGGLLHDIGKIKVPYSVLNKPGRLTEEEWVLMRKHVEYGVETLAQTKGIHPISAQICALHHEKLDGSGYPNKLKADEISVYGRLASVVDIYDAVTATRIYHEGRNPFKAMKLLHELAGTHLDKDLVYSFIRCMSVYPVGSIVELSNGRIGVVITARQGSPDQPVVRTFFNNRSKHHESPSVIDLAKPQVDLRIVGIHEATALGINVNDFM</sequence>
<dbReference type="InterPro" id="IPR021812">
    <property type="entry name" value="DUF3391"/>
</dbReference>
<dbReference type="RefSeq" id="WP_216062423.1">
    <property type="nucleotide sequence ID" value="NZ_CP123764.1"/>
</dbReference>
<evidence type="ECO:0000313" key="3">
    <source>
        <dbReference type="Proteomes" id="UP001169760"/>
    </source>
</evidence>
<feature type="domain" description="HD-GYP" evidence="1">
    <location>
        <begin position="125"/>
        <end position="321"/>
    </location>
</feature>
<dbReference type="NCBIfam" id="TIGR00277">
    <property type="entry name" value="HDIG"/>
    <property type="match status" value="1"/>
</dbReference>
<name>A0AAW7X6J6_9GAMM</name>
<dbReference type="InterPro" id="IPR006675">
    <property type="entry name" value="HDIG_dom"/>
</dbReference>
<evidence type="ECO:0000313" key="2">
    <source>
        <dbReference type="EMBL" id="MDO6422246.1"/>
    </source>
</evidence>
<comment type="caution">
    <text evidence="2">The sequence shown here is derived from an EMBL/GenBank/DDBJ whole genome shotgun (WGS) entry which is preliminary data.</text>
</comment>
<proteinExistence type="predicted"/>
<reference evidence="2" key="1">
    <citation type="submission" date="2023-07" db="EMBL/GenBank/DDBJ databases">
        <title>Genome content predicts the carbon catabolic preferences of heterotrophic bacteria.</title>
        <authorList>
            <person name="Gralka M."/>
        </authorList>
    </citation>
    <scope>NUCLEOTIDE SEQUENCE</scope>
    <source>
        <strain evidence="2">I3M17_2</strain>
    </source>
</reference>
<dbReference type="AlphaFoldDB" id="A0AAW7X6J6"/>
<organism evidence="2 3">
    <name type="scientific">Saccharophagus degradans</name>
    <dbReference type="NCBI Taxonomy" id="86304"/>
    <lineage>
        <taxon>Bacteria</taxon>
        <taxon>Pseudomonadati</taxon>
        <taxon>Pseudomonadota</taxon>
        <taxon>Gammaproteobacteria</taxon>
        <taxon>Cellvibrionales</taxon>
        <taxon>Cellvibrionaceae</taxon>
        <taxon>Saccharophagus</taxon>
    </lineage>
</organism>
<accession>A0AAW7X6J6</accession>